<dbReference type="GeneID" id="112905577"/>
<feature type="region of interest" description="Disordered" evidence="1">
    <location>
        <begin position="156"/>
        <end position="200"/>
    </location>
</feature>
<organism evidence="2 3">
    <name type="scientific">Agrilus planipennis</name>
    <name type="common">Emerald ash borer</name>
    <name type="synonym">Agrilus marcopoli</name>
    <dbReference type="NCBI Taxonomy" id="224129"/>
    <lineage>
        <taxon>Eukaryota</taxon>
        <taxon>Metazoa</taxon>
        <taxon>Ecdysozoa</taxon>
        <taxon>Arthropoda</taxon>
        <taxon>Hexapoda</taxon>
        <taxon>Insecta</taxon>
        <taxon>Pterygota</taxon>
        <taxon>Neoptera</taxon>
        <taxon>Endopterygota</taxon>
        <taxon>Coleoptera</taxon>
        <taxon>Polyphaga</taxon>
        <taxon>Elateriformia</taxon>
        <taxon>Buprestoidea</taxon>
        <taxon>Buprestidae</taxon>
        <taxon>Agrilinae</taxon>
        <taxon>Agrilus</taxon>
    </lineage>
</organism>
<evidence type="ECO:0000313" key="2">
    <source>
        <dbReference type="Proteomes" id="UP000192223"/>
    </source>
</evidence>
<accession>A0A7F5RDI0</accession>
<dbReference type="OrthoDB" id="6744975at2759"/>
<sequence length="224" mass="26282">MSLFIMEYILVDFWNPLENYLITTTPRVGESFYDFLQRSGIGCKIIFCDIADFLRCDVAAIMSSYTMSLFFLTCVLHATRVVDFRLLSSGCKIFGKDIVIRLRKFRFKIQQYFTGTKKRIKFKSPLEEEYPCPENVCHLDEHHKATCPSFSEEFLPNRKPKDFPKSSKKRKNHHGGRENTPHCNRFNPLRNNSDSDIEYSDTDTEFPDYLNDSHTCNRHMGRLC</sequence>
<dbReference type="AlphaFoldDB" id="A0A7F5RDI0"/>
<protein>
    <submittedName>
        <fullName evidence="3">Uncharacterized protein LOC112905577</fullName>
    </submittedName>
</protein>
<dbReference type="KEGG" id="apln:112905577"/>
<evidence type="ECO:0000256" key="1">
    <source>
        <dbReference type="SAM" id="MobiDB-lite"/>
    </source>
</evidence>
<gene>
    <name evidence="3" type="primary">LOC112905577</name>
</gene>
<proteinExistence type="predicted"/>
<evidence type="ECO:0000313" key="3">
    <source>
        <dbReference type="RefSeq" id="XP_025834039.1"/>
    </source>
</evidence>
<name>A0A7F5RDI0_AGRPL</name>
<dbReference type="Proteomes" id="UP000192223">
    <property type="component" value="Unplaced"/>
</dbReference>
<dbReference type="InParanoid" id="A0A7F5RDI0"/>
<keyword evidence="2" id="KW-1185">Reference proteome</keyword>
<feature type="compositionally biased region" description="Basic and acidic residues" evidence="1">
    <location>
        <begin position="156"/>
        <end position="165"/>
    </location>
</feature>
<reference evidence="3" key="1">
    <citation type="submission" date="2025-08" db="UniProtKB">
        <authorList>
            <consortium name="RefSeq"/>
        </authorList>
    </citation>
    <scope>IDENTIFICATION</scope>
    <source>
        <tissue evidence="3">Entire body</tissue>
    </source>
</reference>
<dbReference type="RefSeq" id="XP_025834039.1">
    <property type="nucleotide sequence ID" value="XM_025978254.1"/>
</dbReference>